<proteinExistence type="predicted"/>
<sequence>MTKTKPKKYRTKRKKGGVLDDKFKEIFKKVDDYLFSTASENKINKFMIGKFIILYTKEIIKLPGVKPLIAQLDDFIGEDNNQINRGKIAIILSNIKKIVEEKYDKKLSLKDALEAQQSHEQEPREPIIEKKSTSIFSSVARAAKSAVNAAAARFSFRRDTNSLGANIKQIKINYKEDRDKDIFIEKLRKQLREYAIILLHCNAFNEIDKVIKAILPIKEAIKTLNKSNAPGVSSLEAKKENLLFKQAFTSITSVIDEIKKESKTKPKTTDEIDAITVKIQEAIIELIISDEIDDTKITKISELLMELIEYIKSYENDDVKKSEITGKLIKIQTNISLYNKLDETTIKNLAGYILDIYNNILALTQSQEDAPQQEEEEEPSQKTKKTVLGRIKGIFTSKPKSGNEIYVLFERIKIILEYIIDTRKTTYDLYASELLPLYKDLSNITRNNRLKTIYEELEQLNNSDTNYNSNLDQKFIDTLTNALTEAKTAVGPIPPNITSLLEYRATKAIVDLPKKSNHVKYTLNVSESNNTDIIANIEANSSLLFSRLKTFILLDIKNYITYLHNNYDSEPKCKRDLNKLMYIFIPFIYMFIDGSGFIHTDDNNNYDYKKVNYKLFKDLLSKSEKIPETLNDLFNVNRNSLINDIISIIELLLLSSNYLNLNYLYSQICINIYLYETKNSGNILSNKHIPKKIDSILHFIMRLFTNTLCYYLYNVYMHTGNKTTTELNHILTIVNHNIATRDMNKFKDFNEESIYEIHKDGIHNDELLLILTRLYYENSKKCTYARRMYGGYGVEAIKLVDMSYEKPSYLLNHTIMDLCHLLKFYESVKKEVFNKNIKPYSDAILNEDIKKIYIDIIKENQ</sequence>
<protein>
    <submittedName>
        <fullName evidence="1">Uncharacterized protein</fullName>
    </submittedName>
</protein>
<dbReference type="AlphaFoldDB" id="A0A6C0LGC3"/>
<reference evidence="1" key="1">
    <citation type="journal article" date="2020" name="Nature">
        <title>Giant virus diversity and host interactions through global metagenomics.</title>
        <authorList>
            <person name="Schulz F."/>
            <person name="Roux S."/>
            <person name="Paez-Espino D."/>
            <person name="Jungbluth S."/>
            <person name="Walsh D.A."/>
            <person name="Denef V.J."/>
            <person name="McMahon K.D."/>
            <person name="Konstantinidis K.T."/>
            <person name="Eloe-Fadrosh E.A."/>
            <person name="Kyrpides N.C."/>
            <person name="Woyke T."/>
        </authorList>
    </citation>
    <scope>NUCLEOTIDE SEQUENCE</scope>
    <source>
        <strain evidence="1">GVMAG-M-3300027804-48</strain>
    </source>
</reference>
<dbReference type="EMBL" id="MN740489">
    <property type="protein sequence ID" value="QHU29470.1"/>
    <property type="molecule type" value="Genomic_DNA"/>
</dbReference>
<accession>A0A6C0LGC3</accession>
<evidence type="ECO:0000313" key="1">
    <source>
        <dbReference type="EMBL" id="QHU29470.1"/>
    </source>
</evidence>
<name>A0A6C0LGC3_9ZZZZ</name>
<organism evidence="1">
    <name type="scientific">viral metagenome</name>
    <dbReference type="NCBI Taxonomy" id="1070528"/>
    <lineage>
        <taxon>unclassified sequences</taxon>
        <taxon>metagenomes</taxon>
        <taxon>organismal metagenomes</taxon>
    </lineage>
</organism>